<dbReference type="Pfam" id="PF00528">
    <property type="entry name" value="BPD_transp_1"/>
    <property type="match status" value="1"/>
</dbReference>
<accession>A0ABR5SJF4</accession>
<reference evidence="9 10" key="1">
    <citation type="submission" date="2015-11" db="EMBL/GenBank/DDBJ databases">
        <authorList>
            <person name="Lin W."/>
        </authorList>
    </citation>
    <scope>NUCLEOTIDE SEQUENCE [LARGE SCALE GENOMIC DNA]</scope>
    <source>
        <strain evidence="9 10">HCH-1</strain>
    </source>
</reference>
<proteinExistence type="inferred from homology"/>
<keyword evidence="4 7" id="KW-0812">Transmembrane</keyword>
<gene>
    <name evidence="9" type="ORF">ASN18_0156</name>
</gene>
<name>A0ABR5SJF4_9BACT</name>
<organism evidence="9 10">
    <name type="scientific">Candidatus Magnetominusculus xianensis</name>
    <dbReference type="NCBI Taxonomy" id="1748249"/>
    <lineage>
        <taxon>Bacteria</taxon>
        <taxon>Pseudomonadati</taxon>
        <taxon>Nitrospirota</taxon>
        <taxon>Nitrospiria</taxon>
        <taxon>Nitrospirales</taxon>
        <taxon>Nitrospiraceae</taxon>
        <taxon>Candidatus Magnetominusculus</taxon>
    </lineage>
</organism>
<evidence type="ECO:0000313" key="10">
    <source>
        <dbReference type="Proteomes" id="UP000060487"/>
    </source>
</evidence>
<keyword evidence="3" id="KW-1003">Cell membrane</keyword>
<sequence>MFTYLTKKTLEMLITFVGITVISFAIIHLAPGKPTDVLTDLNPKITPEARAKLEKYYGLDKPVTTQYALWIKRVVMLDFGESFSSDHRPVWTKIKERLPITLYINIASLLIILVIAIPVGISSAVRRHSLYDKVTTVGVFIGFAMPGFWLALLLMMFFGVHLHILPVAGLKSAGFADFTFSQKVIDILRHLILPIFVSAFGGVAGLSRYMRGSMLEVIRQDYMTTARSKGLTSNRIIYVHGLRNALLPIVTILGLSIPGLIGGSVIFEQVFSIPGMGQLFYMSVMSRDYPLVMGILTIGAVLTLAGNLLADLGYAAVDPRTRR</sequence>
<evidence type="ECO:0000256" key="3">
    <source>
        <dbReference type="ARBA" id="ARBA00022475"/>
    </source>
</evidence>
<dbReference type="PROSITE" id="PS50928">
    <property type="entry name" value="ABC_TM1"/>
    <property type="match status" value="1"/>
</dbReference>
<feature type="transmembrane region" description="Helical" evidence="7">
    <location>
        <begin position="245"/>
        <end position="271"/>
    </location>
</feature>
<feature type="domain" description="ABC transmembrane type-1" evidence="8">
    <location>
        <begin position="98"/>
        <end position="310"/>
    </location>
</feature>
<dbReference type="SUPFAM" id="SSF161098">
    <property type="entry name" value="MetI-like"/>
    <property type="match status" value="1"/>
</dbReference>
<dbReference type="PANTHER" id="PTHR30465:SF0">
    <property type="entry name" value="OLIGOPEPTIDE TRANSPORT SYSTEM PERMEASE PROTEIN APPB"/>
    <property type="match status" value="1"/>
</dbReference>
<evidence type="ECO:0000256" key="6">
    <source>
        <dbReference type="ARBA" id="ARBA00023136"/>
    </source>
</evidence>
<dbReference type="EMBL" id="LNQR01000004">
    <property type="protein sequence ID" value="KWT94617.1"/>
    <property type="molecule type" value="Genomic_DNA"/>
</dbReference>
<feature type="transmembrane region" description="Helical" evidence="7">
    <location>
        <begin position="187"/>
        <end position="206"/>
    </location>
</feature>
<comment type="caution">
    <text evidence="9">The sequence shown here is derived from an EMBL/GenBank/DDBJ whole genome shotgun (WGS) entry which is preliminary data.</text>
</comment>
<evidence type="ECO:0000313" key="9">
    <source>
        <dbReference type="EMBL" id="KWT94617.1"/>
    </source>
</evidence>
<dbReference type="PANTHER" id="PTHR30465">
    <property type="entry name" value="INNER MEMBRANE ABC TRANSPORTER"/>
    <property type="match status" value="1"/>
</dbReference>
<dbReference type="Proteomes" id="UP000060487">
    <property type="component" value="Unassembled WGS sequence"/>
</dbReference>
<feature type="transmembrane region" description="Helical" evidence="7">
    <location>
        <begin position="12"/>
        <end position="30"/>
    </location>
</feature>
<feature type="transmembrane region" description="Helical" evidence="7">
    <location>
        <begin position="100"/>
        <end position="125"/>
    </location>
</feature>
<evidence type="ECO:0000259" key="8">
    <source>
        <dbReference type="PROSITE" id="PS50928"/>
    </source>
</evidence>
<evidence type="ECO:0000256" key="2">
    <source>
        <dbReference type="ARBA" id="ARBA00022448"/>
    </source>
</evidence>
<dbReference type="CDD" id="cd06261">
    <property type="entry name" value="TM_PBP2"/>
    <property type="match status" value="1"/>
</dbReference>
<keyword evidence="6 7" id="KW-0472">Membrane</keyword>
<dbReference type="InterPro" id="IPR045621">
    <property type="entry name" value="BPD_transp_1_N"/>
</dbReference>
<evidence type="ECO:0000256" key="1">
    <source>
        <dbReference type="ARBA" id="ARBA00004651"/>
    </source>
</evidence>
<feature type="transmembrane region" description="Helical" evidence="7">
    <location>
        <begin position="137"/>
        <end position="160"/>
    </location>
</feature>
<dbReference type="Gene3D" id="1.10.3720.10">
    <property type="entry name" value="MetI-like"/>
    <property type="match status" value="1"/>
</dbReference>
<feature type="transmembrane region" description="Helical" evidence="7">
    <location>
        <begin position="291"/>
        <end position="317"/>
    </location>
</feature>
<keyword evidence="5 7" id="KW-1133">Transmembrane helix</keyword>
<dbReference type="InterPro" id="IPR035906">
    <property type="entry name" value="MetI-like_sf"/>
</dbReference>
<dbReference type="RefSeq" id="WP_085050691.1">
    <property type="nucleotide sequence ID" value="NZ_LNQR01000004.1"/>
</dbReference>
<evidence type="ECO:0000256" key="7">
    <source>
        <dbReference type="RuleBase" id="RU363032"/>
    </source>
</evidence>
<dbReference type="Pfam" id="PF19300">
    <property type="entry name" value="BPD_transp_1_N"/>
    <property type="match status" value="1"/>
</dbReference>
<keyword evidence="2 7" id="KW-0813">Transport</keyword>
<comment type="similarity">
    <text evidence="7">Belongs to the binding-protein-dependent transport system permease family.</text>
</comment>
<evidence type="ECO:0000256" key="4">
    <source>
        <dbReference type="ARBA" id="ARBA00022692"/>
    </source>
</evidence>
<keyword evidence="10" id="KW-1185">Reference proteome</keyword>
<evidence type="ECO:0000256" key="5">
    <source>
        <dbReference type="ARBA" id="ARBA00022989"/>
    </source>
</evidence>
<dbReference type="InterPro" id="IPR000515">
    <property type="entry name" value="MetI-like"/>
</dbReference>
<protein>
    <submittedName>
        <fullName evidence="9">Peptide ABC transporter permease</fullName>
    </submittedName>
</protein>
<comment type="subcellular location">
    <subcellularLocation>
        <location evidence="1 7">Cell membrane</location>
        <topology evidence="1 7">Multi-pass membrane protein</topology>
    </subcellularLocation>
</comment>